<dbReference type="InterPro" id="IPR050680">
    <property type="entry name" value="YpeA/RimI_acetyltransf"/>
</dbReference>
<reference evidence="4 5" key="1">
    <citation type="submission" date="2018-11" db="EMBL/GenBank/DDBJ databases">
        <title>Genome sequencing of Paenibacillus sp. KCOM 3021 (= ChDC PVNT-B20).</title>
        <authorList>
            <person name="Kook J.-K."/>
            <person name="Park S.-N."/>
            <person name="Lim Y.K."/>
        </authorList>
    </citation>
    <scope>NUCLEOTIDE SEQUENCE [LARGE SCALE GENOMIC DNA]</scope>
    <source>
        <strain evidence="4 5">KCOM 3021</strain>
    </source>
</reference>
<proteinExistence type="predicted"/>
<evidence type="ECO:0000256" key="1">
    <source>
        <dbReference type="ARBA" id="ARBA00022679"/>
    </source>
</evidence>
<sequence length="209" mass="23194">MGTINISKEAITIIKADAGSAVGARLNQMALEYMAYPLAGSEKKSIVAGTFRKLWKGQGNRFSHQYAFEATASGQTLGIITCYPVPLLKRLTWPTIKQLLIHRKLGLIGYNLRHFKSLYSMITMKEGEDDEFHIGTIAALPESRGLGIGSRLLAFAEEQAVLQGFTKCSLTVRKENELALKLYKRIGYRITGEINKPALSLFRMAKVLV</sequence>
<dbReference type="Pfam" id="PF00583">
    <property type="entry name" value="Acetyltransf_1"/>
    <property type="match status" value="1"/>
</dbReference>
<organism evidence="4 5">
    <name type="scientific">Paenibacillus oralis</name>
    <dbReference type="NCBI Taxonomy" id="2490856"/>
    <lineage>
        <taxon>Bacteria</taxon>
        <taxon>Bacillati</taxon>
        <taxon>Bacillota</taxon>
        <taxon>Bacilli</taxon>
        <taxon>Bacillales</taxon>
        <taxon>Paenibacillaceae</taxon>
        <taxon>Paenibacillus</taxon>
    </lineage>
</organism>
<dbReference type="SUPFAM" id="SSF55729">
    <property type="entry name" value="Acyl-CoA N-acyltransferases (Nat)"/>
    <property type="match status" value="1"/>
</dbReference>
<evidence type="ECO:0000256" key="2">
    <source>
        <dbReference type="ARBA" id="ARBA00023315"/>
    </source>
</evidence>
<comment type="caution">
    <text evidence="4">The sequence shown here is derived from an EMBL/GenBank/DDBJ whole genome shotgun (WGS) entry which is preliminary data.</text>
</comment>
<keyword evidence="2" id="KW-0012">Acyltransferase</keyword>
<dbReference type="PANTHER" id="PTHR43420">
    <property type="entry name" value="ACETYLTRANSFERASE"/>
    <property type="match status" value="1"/>
</dbReference>
<dbReference type="GO" id="GO:0016747">
    <property type="term" value="F:acyltransferase activity, transferring groups other than amino-acyl groups"/>
    <property type="evidence" value="ECO:0007669"/>
    <property type="project" value="InterPro"/>
</dbReference>
<dbReference type="InterPro" id="IPR000182">
    <property type="entry name" value="GNAT_dom"/>
</dbReference>
<feature type="domain" description="N-acetyltransferase" evidence="3">
    <location>
        <begin position="129"/>
        <end position="209"/>
    </location>
</feature>
<dbReference type="AlphaFoldDB" id="A0A3P3UHB7"/>
<keyword evidence="5" id="KW-1185">Reference proteome</keyword>
<name>A0A3P3UHB7_9BACL</name>
<dbReference type="CDD" id="cd04301">
    <property type="entry name" value="NAT_SF"/>
    <property type="match status" value="1"/>
</dbReference>
<dbReference type="EMBL" id="RRCN01000001">
    <property type="protein sequence ID" value="RRJ67793.1"/>
    <property type="molecule type" value="Genomic_DNA"/>
</dbReference>
<protein>
    <submittedName>
        <fullName evidence="4">N-acetyltransferase</fullName>
    </submittedName>
</protein>
<dbReference type="OrthoDB" id="5319888at2"/>
<dbReference type="Gene3D" id="3.40.630.30">
    <property type="match status" value="1"/>
</dbReference>
<dbReference type="PROSITE" id="PS51186">
    <property type="entry name" value="GNAT"/>
    <property type="match status" value="1"/>
</dbReference>
<keyword evidence="1 4" id="KW-0808">Transferase</keyword>
<dbReference type="PANTHER" id="PTHR43420:SF52">
    <property type="entry name" value="N-ACETYLTRANSFERASE YODP"/>
    <property type="match status" value="1"/>
</dbReference>
<evidence type="ECO:0000259" key="3">
    <source>
        <dbReference type="PROSITE" id="PS51186"/>
    </source>
</evidence>
<evidence type="ECO:0000313" key="5">
    <source>
        <dbReference type="Proteomes" id="UP000267017"/>
    </source>
</evidence>
<accession>A0A3P3UHB7</accession>
<gene>
    <name evidence="4" type="ORF">EHV15_26830</name>
</gene>
<dbReference type="Proteomes" id="UP000267017">
    <property type="component" value="Unassembled WGS sequence"/>
</dbReference>
<dbReference type="InterPro" id="IPR016181">
    <property type="entry name" value="Acyl_CoA_acyltransferase"/>
</dbReference>
<evidence type="ECO:0000313" key="4">
    <source>
        <dbReference type="EMBL" id="RRJ67793.1"/>
    </source>
</evidence>